<evidence type="ECO:0000259" key="8">
    <source>
        <dbReference type="PROSITE" id="PS50928"/>
    </source>
</evidence>
<dbReference type="Pfam" id="PF00528">
    <property type="entry name" value="BPD_transp_1"/>
    <property type="match status" value="1"/>
</dbReference>
<dbReference type="Proteomes" id="UP000776164">
    <property type="component" value="Unassembled WGS sequence"/>
</dbReference>
<organism evidence="9 10">
    <name type="scientific">Subtercola frigoramans</name>
    <dbReference type="NCBI Taxonomy" id="120298"/>
    <lineage>
        <taxon>Bacteria</taxon>
        <taxon>Bacillati</taxon>
        <taxon>Actinomycetota</taxon>
        <taxon>Actinomycetes</taxon>
        <taxon>Micrococcales</taxon>
        <taxon>Microbacteriaceae</taxon>
        <taxon>Subtercola</taxon>
    </lineage>
</organism>
<feature type="transmembrane region" description="Helical" evidence="7">
    <location>
        <begin position="282"/>
        <end position="303"/>
    </location>
</feature>
<feature type="transmembrane region" description="Helical" evidence="7">
    <location>
        <begin position="98"/>
        <end position="119"/>
    </location>
</feature>
<sequence length="310" mass="33172">MILSRVAFAIPVLFVMTFLTFFLASLIPGNVALVLLGPSATVESVQALTRDLGLDKPVLVQYFSWVGNALHGDLGKSIYTGDTVSHIVLQRFWPTLSLALLAAVVSAIIGISLGLFAAIKGGALSRILDTLGMVGIAVPGFWIALLLIVVFSGQLRLLPAIGYENPSEDFWGWIRHLILPVSAMALAGIALIAKQTRDAFSEALSRDFIRFLQANGVPRRSLLFRHALRYASVPIVAAFAVTFINFFSATATLEIVFAIPGLGSQVATATANHDLSVLQGAVLAYTIVTVVTILLADIIYSLLNPKVGTR</sequence>
<keyword evidence="6 7" id="KW-0472">Membrane</keyword>
<dbReference type="PROSITE" id="PS50928">
    <property type="entry name" value="ABC_TM1"/>
    <property type="match status" value="1"/>
</dbReference>
<keyword evidence="5 7" id="KW-1133">Transmembrane helix</keyword>
<dbReference type="SUPFAM" id="SSF161098">
    <property type="entry name" value="MetI-like"/>
    <property type="match status" value="1"/>
</dbReference>
<accession>A0ABS2L9B4</accession>
<comment type="subcellular location">
    <subcellularLocation>
        <location evidence="1 7">Cell membrane</location>
        <topology evidence="1 7">Multi-pass membrane protein</topology>
    </subcellularLocation>
</comment>
<feature type="transmembrane region" description="Helical" evidence="7">
    <location>
        <begin position="173"/>
        <end position="193"/>
    </location>
</feature>
<keyword evidence="3" id="KW-1003">Cell membrane</keyword>
<evidence type="ECO:0000256" key="4">
    <source>
        <dbReference type="ARBA" id="ARBA00022692"/>
    </source>
</evidence>
<reference evidence="9 10" key="1">
    <citation type="submission" date="2021-01" db="EMBL/GenBank/DDBJ databases">
        <title>Sequencing the genomes of 1000 actinobacteria strains.</title>
        <authorList>
            <person name="Klenk H.-P."/>
        </authorList>
    </citation>
    <scope>NUCLEOTIDE SEQUENCE [LARGE SCALE GENOMIC DNA]</scope>
    <source>
        <strain evidence="9 10">DSM 13057</strain>
    </source>
</reference>
<name>A0ABS2L9B4_9MICO</name>
<evidence type="ECO:0000256" key="2">
    <source>
        <dbReference type="ARBA" id="ARBA00022448"/>
    </source>
</evidence>
<evidence type="ECO:0000313" key="10">
    <source>
        <dbReference type="Proteomes" id="UP000776164"/>
    </source>
</evidence>
<comment type="similarity">
    <text evidence="7">Belongs to the binding-protein-dependent transport system permease family.</text>
</comment>
<feature type="transmembrane region" description="Helical" evidence="7">
    <location>
        <begin position="7"/>
        <end position="27"/>
    </location>
</feature>
<evidence type="ECO:0000256" key="3">
    <source>
        <dbReference type="ARBA" id="ARBA00022475"/>
    </source>
</evidence>
<protein>
    <submittedName>
        <fullName evidence="9">Peptide/nickel transport system permease protein</fullName>
    </submittedName>
</protein>
<dbReference type="PANTHER" id="PTHR43163">
    <property type="entry name" value="DIPEPTIDE TRANSPORT SYSTEM PERMEASE PROTEIN DPPB-RELATED"/>
    <property type="match status" value="1"/>
</dbReference>
<dbReference type="EMBL" id="JAFBBU010000001">
    <property type="protein sequence ID" value="MBM7473680.1"/>
    <property type="molecule type" value="Genomic_DNA"/>
</dbReference>
<dbReference type="Gene3D" id="1.10.3720.10">
    <property type="entry name" value="MetI-like"/>
    <property type="match status" value="1"/>
</dbReference>
<evidence type="ECO:0000256" key="1">
    <source>
        <dbReference type="ARBA" id="ARBA00004651"/>
    </source>
</evidence>
<keyword evidence="10" id="KW-1185">Reference proteome</keyword>
<dbReference type="Pfam" id="PF19300">
    <property type="entry name" value="BPD_transp_1_N"/>
    <property type="match status" value="1"/>
</dbReference>
<feature type="domain" description="ABC transmembrane type-1" evidence="8">
    <location>
        <begin position="92"/>
        <end position="300"/>
    </location>
</feature>
<gene>
    <name evidence="9" type="ORF">JOE66_003314</name>
</gene>
<evidence type="ECO:0000256" key="6">
    <source>
        <dbReference type="ARBA" id="ARBA00023136"/>
    </source>
</evidence>
<dbReference type="CDD" id="cd06261">
    <property type="entry name" value="TM_PBP2"/>
    <property type="match status" value="1"/>
</dbReference>
<dbReference type="RefSeq" id="WP_205111316.1">
    <property type="nucleotide sequence ID" value="NZ_BAAAHT010000001.1"/>
</dbReference>
<dbReference type="PANTHER" id="PTHR43163:SF6">
    <property type="entry name" value="DIPEPTIDE TRANSPORT SYSTEM PERMEASE PROTEIN DPPB-RELATED"/>
    <property type="match status" value="1"/>
</dbReference>
<keyword evidence="2 7" id="KW-0813">Transport</keyword>
<evidence type="ECO:0000256" key="7">
    <source>
        <dbReference type="RuleBase" id="RU363032"/>
    </source>
</evidence>
<evidence type="ECO:0000313" key="9">
    <source>
        <dbReference type="EMBL" id="MBM7473680.1"/>
    </source>
</evidence>
<keyword evidence="4 7" id="KW-0812">Transmembrane</keyword>
<dbReference type="InterPro" id="IPR045621">
    <property type="entry name" value="BPD_transp_1_N"/>
</dbReference>
<dbReference type="InterPro" id="IPR000515">
    <property type="entry name" value="MetI-like"/>
</dbReference>
<dbReference type="InterPro" id="IPR035906">
    <property type="entry name" value="MetI-like_sf"/>
</dbReference>
<feature type="transmembrane region" description="Helical" evidence="7">
    <location>
        <begin position="131"/>
        <end position="153"/>
    </location>
</feature>
<feature type="transmembrane region" description="Helical" evidence="7">
    <location>
        <begin position="227"/>
        <end position="247"/>
    </location>
</feature>
<evidence type="ECO:0000256" key="5">
    <source>
        <dbReference type="ARBA" id="ARBA00022989"/>
    </source>
</evidence>
<proteinExistence type="inferred from homology"/>
<comment type="caution">
    <text evidence="9">The sequence shown here is derived from an EMBL/GenBank/DDBJ whole genome shotgun (WGS) entry which is preliminary data.</text>
</comment>